<accession>A0A1F4VDQ6</accession>
<dbReference type="AlphaFoldDB" id="A0A1F4VDQ6"/>
<evidence type="ECO:0008006" key="3">
    <source>
        <dbReference type="Google" id="ProtNLM"/>
    </source>
</evidence>
<proteinExistence type="predicted"/>
<gene>
    <name evidence="1" type="ORF">A3A78_00460</name>
</gene>
<reference evidence="1 2" key="1">
    <citation type="journal article" date="2016" name="Nat. Commun.">
        <title>Thousands of microbial genomes shed light on interconnected biogeochemical processes in an aquifer system.</title>
        <authorList>
            <person name="Anantharaman K."/>
            <person name="Brown C.T."/>
            <person name="Hug L.A."/>
            <person name="Sharon I."/>
            <person name="Castelle C.J."/>
            <person name="Probst A.J."/>
            <person name="Thomas B.C."/>
            <person name="Singh A."/>
            <person name="Wilkins M.J."/>
            <person name="Karaoz U."/>
            <person name="Brodie E.L."/>
            <person name="Williams K.H."/>
            <person name="Hubbard S.S."/>
            <person name="Banfield J.F."/>
        </authorList>
    </citation>
    <scope>NUCLEOTIDE SEQUENCE [LARGE SCALE GENOMIC DNA]</scope>
</reference>
<dbReference type="EMBL" id="MEVI01000002">
    <property type="protein sequence ID" value="OGC55416.1"/>
    <property type="molecule type" value="Genomic_DNA"/>
</dbReference>
<dbReference type="PANTHER" id="PTHR11669">
    <property type="entry name" value="REPLICATION FACTOR C / DNA POLYMERASE III GAMMA-TAU SUBUNIT"/>
    <property type="match status" value="1"/>
</dbReference>
<comment type="caution">
    <text evidence="1">The sequence shown here is derived from an EMBL/GenBank/DDBJ whole genome shotgun (WGS) entry which is preliminary data.</text>
</comment>
<dbReference type="Gene3D" id="3.40.50.300">
    <property type="entry name" value="P-loop containing nucleotide triphosphate hydrolases"/>
    <property type="match status" value="1"/>
</dbReference>
<dbReference type="SUPFAM" id="SSF52540">
    <property type="entry name" value="P-loop containing nucleoside triphosphate hydrolases"/>
    <property type="match status" value="1"/>
</dbReference>
<dbReference type="Proteomes" id="UP000176504">
    <property type="component" value="Unassembled WGS sequence"/>
</dbReference>
<dbReference type="Pfam" id="PF13177">
    <property type="entry name" value="DNA_pol3_delta2"/>
    <property type="match status" value="1"/>
</dbReference>
<evidence type="ECO:0000313" key="1">
    <source>
        <dbReference type="EMBL" id="OGC55416.1"/>
    </source>
</evidence>
<protein>
    <recommendedName>
        <fullName evidence="3">DNA polymerase III subunit delta</fullName>
    </recommendedName>
</protein>
<dbReference type="PANTHER" id="PTHR11669:SF8">
    <property type="entry name" value="DNA POLYMERASE III SUBUNIT DELTA"/>
    <property type="match status" value="1"/>
</dbReference>
<organism evidence="1 2">
    <name type="scientific">candidate division WWE3 bacterium RIFCSPLOWO2_01_FULL_41_18</name>
    <dbReference type="NCBI Taxonomy" id="1802625"/>
    <lineage>
        <taxon>Bacteria</taxon>
        <taxon>Katanobacteria</taxon>
    </lineage>
</organism>
<dbReference type="InterPro" id="IPR050238">
    <property type="entry name" value="DNA_Rep/Repair_Clamp_Loader"/>
</dbReference>
<dbReference type="GO" id="GO:0006261">
    <property type="term" value="P:DNA-templated DNA replication"/>
    <property type="evidence" value="ECO:0007669"/>
    <property type="project" value="TreeGrafter"/>
</dbReference>
<sequence>MTNETILIIGSNQKEADALISEKIKRNGIKGLNNPDLLTLIPVGKSIGIDQVKSARAFLSKKPISATCKLLIIKEGGKLTHEAQNALLKTLEEPNKSSQIIIVANKETELIPTVLSRCKKIRVGESEQIPGEINKLAKHFLNETTGGRLSTIDEHKDIFTDRELTVWFINSLISIARADLNKNSIKFLELCQKVEKDIKTTNVNPRLAVEYLATSELM</sequence>
<evidence type="ECO:0000313" key="2">
    <source>
        <dbReference type="Proteomes" id="UP000176504"/>
    </source>
</evidence>
<name>A0A1F4VDQ6_UNCKA</name>
<dbReference type="InterPro" id="IPR027417">
    <property type="entry name" value="P-loop_NTPase"/>
</dbReference>